<dbReference type="Proteomes" id="UP001321473">
    <property type="component" value="Unassembled WGS sequence"/>
</dbReference>
<dbReference type="AlphaFoldDB" id="A0AAQ4E8Y1"/>
<accession>A0AAQ4E8Y1</accession>
<reference evidence="1 2" key="1">
    <citation type="journal article" date="2023" name="Arcadia Sci">
        <title>De novo assembly of a long-read Amblyomma americanum tick genome.</title>
        <authorList>
            <person name="Chou S."/>
            <person name="Poskanzer K.E."/>
            <person name="Rollins M."/>
            <person name="Thuy-Boun P.S."/>
        </authorList>
    </citation>
    <scope>NUCLEOTIDE SEQUENCE [LARGE SCALE GENOMIC DNA]</scope>
    <source>
        <strain evidence="1">F_SG_1</strain>
        <tissue evidence="1">Salivary glands</tissue>
    </source>
</reference>
<evidence type="ECO:0000313" key="2">
    <source>
        <dbReference type="Proteomes" id="UP001321473"/>
    </source>
</evidence>
<name>A0AAQ4E8Y1_AMBAM</name>
<proteinExistence type="predicted"/>
<evidence type="ECO:0000313" key="1">
    <source>
        <dbReference type="EMBL" id="KAK8771082.1"/>
    </source>
</evidence>
<comment type="caution">
    <text evidence="1">The sequence shown here is derived from an EMBL/GenBank/DDBJ whole genome shotgun (WGS) entry which is preliminary data.</text>
</comment>
<protein>
    <submittedName>
        <fullName evidence="1">Uncharacterized protein</fullName>
    </submittedName>
</protein>
<organism evidence="1 2">
    <name type="scientific">Amblyomma americanum</name>
    <name type="common">Lone star tick</name>
    <dbReference type="NCBI Taxonomy" id="6943"/>
    <lineage>
        <taxon>Eukaryota</taxon>
        <taxon>Metazoa</taxon>
        <taxon>Ecdysozoa</taxon>
        <taxon>Arthropoda</taxon>
        <taxon>Chelicerata</taxon>
        <taxon>Arachnida</taxon>
        <taxon>Acari</taxon>
        <taxon>Parasitiformes</taxon>
        <taxon>Ixodida</taxon>
        <taxon>Ixodoidea</taxon>
        <taxon>Ixodidae</taxon>
        <taxon>Amblyomminae</taxon>
        <taxon>Amblyomma</taxon>
    </lineage>
</organism>
<gene>
    <name evidence="1" type="ORF">V5799_025674</name>
</gene>
<keyword evidence="2" id="KW-1185">Reference proteome</keyword>
<sequence length="71" mass="7875">MAAAGSTGVSYLGASRYLNPNNWWQRWDVNVKLPAPTDLGSYGTDGRQLYLGRRISQNGHLTRGSDAELRH</sequence>
<dbReference type="EMBL" id="JARKHS020020149">
    <property type="protein sequence ID" value="KAK8771082.1"/>
    <property type="molecule type" value="Genomic_DNA"/>
</dbReference>